<keyword evidence="4" id="KW-1185">Reference proteome</keyword>
<dbReference type="NCBIfam" id="TIGR03618">
    <property type="entry name" value="Rv1155_F420"/>
    <property type="match status" value="1"/>
</dbReference>
<dbReference type="RefSeq" id="WP_273939546.1">
    <property type="nucleotide sequence ID" value="NZ_CP097263.1"/>
</dbReference>
<keyword evidence="1 3" id="KW-0560">Oxidoreductase</keyword>
<organism evidence="3 4">
    <name type="scientific">Kutzneria chonburiensis</name>
    <dbReference type="NCBI Taxonomy" id="1483604"/>
    <lineage>
        <taxon>Bacteria</taxon>
        <taxon>Bacillati</taxon>
        <taxon>Actinomycetota</taxon>
        <taxon>Actinomycetes</taxon>
        <taxon>Pseudonocardiales</taxon>
        <taxon>Pseudonocardiaceae</taxon>
        <taxon>Kutzneria</taxon>
    </lineage>
</organism>
<dbReference type="EC" id="1.-.-.-" evidence="3"/>
<dbReference type="Pfam" id="PF01243">
    <property type="entry name" value="PNPOx_N"/>
    <property type="match status" value="1"/>
</dbReference>
<feature type="domain" description="Pyridoxamine 5'-phosphate oxidase N-terminal" evidence="2">
    <location>
        <begin position="4"/>
        <end position="125"/>
    </location>
</feature>
<dbReference type="PANTHER" id="PTHR35176">
    <property type="entry name" value="HEME OXYGENASE HI_0854-RELATED"/>
    <property type="match status" value="1"/>
</dbReference>
<evidence type="ECO:0000313" key="4">
    <source>
        <dbReference type="Proteomes" id="UP001589810"/>
    </source>
</evidence>
<name>A0ABV6MKR9_9PSEU</name>
<dbReference type="SUPFAM" id="SSF50475">
    <property type="entry name" value="FMN-binding split barrel"/>
    <property type="match status" value="1"/>
</dbReference>
<accession>A0ABV6MKR9</accession>
<dbReference type="GO" id="GO:0016491">
    <property type="term" value="F:oxidoreductase activity"/>
    <property type="evidence" value="ECO:0007669"/>
    <property type="project" value="UniProtKB-KW"/>
</dbReference>
<reference evidence="3 4" key="1">
    <citation type="submission" date="2024-09" db="EMBL/GenBank/DDBJ databases">
        <authorList>
            <person name="Sun Q."/>
            <person name="Mori K."/>
        </authorList>
    </citation>
    <scope>NUCLEOTIDE SEQUENCE [LARGE SCALE GENOMIC DNA]</scope>
    <source>
        <strain evidence="3 4">TBRC 1432</strain>
    </source>
</reference>
<evidence type="ECO:0000256" key="1">
    <source>
        <dbReference type="ARBA" id="ARBA00023002"/>
    </source>
</evidence>
<dbReference type="PANTHER" id="PTHR35176:SF6">
    <property type="entry name" value="HEME OXYGENASE HI_0854-RELATED"/>
    <property type="match status" value="1"/>
</dbReference>
<dbReference type="Proteomes" id="UP001589810">
    <property type="component" value="Unassembled WGS sequence"/>
</dbReference>
<sequence length="128" mass="14205">MTALPEEVHDLLDSPQFASLATIEPTGQPHLSVVWFKREGDDILVSTVRGRRKAVNIDRDARATLLVHDSANPYRYVEIRGAVTVVDDPPGSLINELSLRYKGVPWTTDKPGTERVIVRLSPAKVVVH</sequence>
<comment type="caution">
    <text evidence="3">The sequence shown here is derived from an EMBL/GenBank/DDBJ whole genome shotgun (WGS) entry which is preliminary data.</text>
</comment>
<gene>
    <name evidence="3" type="ORF">ACFFH7_04490</name>
</gene>
<evidence type="ECO:0000259" key="2">
    <source>
        <dbReference type="Pfam" id="PF01243"/>
    </source>
</evidence>
<dbReference type="InterPro" id="IPR052019">
    <property type="entry name" value="F420H2_bilvrd_red/Heme_oxyg"/>
</dbReference>
<dbReference type="Gene3D" id="2.30.110.10">
    <property type="entry name" value="Electron Transport, Fmn-binding Protein, Chain A"/>
    <property type="match status" value="1"/>
</dbReference>
<proteinExistence type="predicted"/>
<protein>
    <submittedName>
        <fullName evidence="3">PPOX class F420-dependent oxidoreductase</fullName>
        <ecNumber evidence="3">1.-.-.-</ecNumber>
    </submittedName>
</protein>
<dbReference type="InterPro" id="IPR019920">
    <property type="entry name" value="F420-binding_dom_put"/>
</dbReference>
<dbReference type="EMBL" id="JBHLUD010000001">
    <property type="protein sequence ID" value="MFC0540722.1"/>
    <property type="molecule type" value="Genomic_DNA"/>
</dbReference>
<evidence type="ECO:0000313" key="3">
    <source>
        <dbReference type="EMBL" id="MFC0540722.1"/>
    </source>
</evidence>
<dbReference type="InterPro" id="IPR012349">
    <property type="entry name" value="Split_barrel_FMN-bd"/>
</dbReference>
<dbReference type="InterPro" id="IPR011576">
    <property type="entry name" value="Pyridox_Oxase_N"/>
</dbReference>